<dbReference type="PRINTS" id="PR00368">
    <property type="entry name" value="FADPNR"/>
</dbReference>
<evidence type="ECO:0000313" key="5">
    <source>
        <dbReference type="EMBL" id="MPM15845.1"/>
    </source>
</evidence>
<dbReference type="InterPro" id="IPR049516">
    <property type="entry name" value="FAD-depend_C"/>
</dbReference>
<proteinExistence type="predicted"/>
<name>A0A644XI19_9ZZZZ</name>
<protein>
    <submittedName>
        <fullName evidence="5">Ferredoxin--NADP reductase</fullName>
        <ecNumber evidence="5">1.18.1.2</ecNumber>
    </submittedName>
</protein>
<dbReference type="PANTHER" id="PTHR43106:SF1">
    <property type="entry name" value="DEHYDROGENASE-RELATED"/>
    <property type="match status" value="1"/>
</dbReference>
<organism evidence="5">
    <name type="scientific">bioreactor metagenome</name>
    <dbReference type="NCBI Taxonomy" id="1076179"/>
    <lineage>
        <taxon>unclassified sequences</taxon>
        <taxon>metagenomes</taxon>
        <taxon>ecological metagenomes</taxon>
    </lineage>
</organism>
<dbReference type="Gene3D" id="3.50.50.60">
    <property type="entry name" value="FAD/NAD(P)-binding domain"/>
    <property type="match status" value="2"/>
</dbReference>
<dbReference type="InterPro" id="IPR036188">
    <property type="entry name" value="FAD/NAD-bd_sf"/>
</dbReference>
<feature type="domain" description="FAD-dependent oxidoreductase 2 FAD-binding" evidence="3">
    <location>
        <begin position="194"/>
        <end position="262"/>
    </location>
</feature>
<dbReference type="Pfam" id="PF00890">
    <property type="entry name" value="FAD_binding_2"/>
    <property type="match status" value="1"/>
</dbReference>
<evidence type="ECO:0000256" key="2">
    <source>
        <dbReference type="ARBA" id="ARBA00023002"/>
    </source>
</evidence>
<evidence type="ECO:0000259" key="3">
    <source>
        <dbReference type="Pfam" id="PF00890"/>
    </source>
</evidence>
<sequence>MRQNKTFMRRKHRFYLTNRGFYCINITLLATADNGKIDGGNGMETDVVIVGAGPAGIFTALEMRKRGSKQRILIIEKGLAVEARRCPKNLTGRCVNCKPYCHITTGFSGAGAFSDGKLSLSYEVGGDLPSLIGERKAQETIDYTDSIYLSFGADDTIEGINNSEAVKDIRRRAIRAGLKLVDCPIRHLGTEKAQDIYYAIEQYLLEHDVEILFGHACTNLILENGVCRGVIVDSGKTTFDVKAKHVVVATGRRGADWLESICAEHGIAHQPGTVDIGVRVEVRNEVMETVNEVLYESKLIGYPQPFRNKVRTFCQNPGGFVSQENYDNDLAVVNGHAFKERKSPNTNLAILCSHNFNVPFDQPIAYAQKVGELTNMLGAGHILVQRYGDILDGKRTWQRELAFSNVVPTLPDAVAGDITAAMPYRAMTNIINFIQAVDQVVPGFAAAETLLYSPELKFYSNRVKMDENFTTSITGLYTLGDSSGWTRGLMMSSVMGVLMGRRLAAEER</sequence>
<dbReference type="PIRSF" id="PIRSF038984">
    <property type="entry name" value="FAD_binding_protein"/>
    <property type="match status" value="1"/>
</dbReference>
<dbReference type="InterPro" id="IPR003953">
    <property type="entry name" value="FAD-dep_OxRdtase_2_FAD-bd"/>
</dbReference>
<gene>
    <name evidence="5" type="ORF">SDC9_62218</name>
</gene>
<dbReference type="SUPFAM" id="SSF51905">
    <property type="entry name" value="FAD/NAD(P)-binding domain"/>
    <property type="match status" value="1"/>
</dbReference>
<dbReference type="InterPro" id="IPR028348">
    <property type="entry name" value="FAD-binding_protein"/>
</dbReference>
<reference evidence="5" key="1">
    <citation type="submission" date="2019-08" db="EMBL/GenBank/DDBJ databases">
        <authorList>
            <person name="Kucharzyk K."/>
            <person name="Murdoch R.W."/>
            <person name="Higgins S."/>
            <person name="Loffler F."/>
        </authorList>
    </citation>
    <scope>NUCLEOTIDE SEQUENCE</scope>
</reference>
<keyword evidence="2 5" id="KW-0560">Oxidoreductase</keyword>
<evidence type="ECO:0000256" key="1">
    <source>
        <dbReference type="ARBA" id="ARBA00022630"/>
    </source>
</evidence>
<feature type="domain" description="FAD-dependent protein C-terminal" evidence="4">
    <location>
        <begin position="307"/>
        <end position="455"/>
    </location>
</feature>
<accession>A0A644XI19</accession>
<dbReference type="EMBL" id="VSSQ01002510">
    <property type="protein sequence ID" value="MPM15845.1"/>
    <property type="molecule type" value="Genomic_DNA"/>
</dbReference>
<dbReference type="EC" id="1.18.1.2" evidence="5"/>
<dbReference type="Pfam" id="PF21688">
    <property type="entry name" value="FAD-depend_C"/>
    <property type="match status" value="1"/>
</dbReference>
<evidence type="ECO:0000259" key="4">
    <source>
        <dbReference type="Pfam" id="PF21688"/>
    </source>
</evidence>
<comment type="caution">
    <text evidence="5">The sequence shown here is derived from an EMBL/GenBank/DDBJ whole genome shotgun (WGS) entry which is preliminary data.</text>
</comment>
<dbReference type="AlphaFoldDB" id="A0A644XI19"/>
<dbReference type="PANTHER" id="PTHR43106">
    <property type="entry name" value="DEHYDROGENASE-RELATED"/>
    <property type="match status" value="1"/>
</dbReference>
<keyword evidence="1" id="KW-0285">Flavoprotein</keyword>
<dbReference type="GO" id="GO:0004324">
    <property type="term" value="F:ferredoxin-NADP+ reductase activity"/>
    <property type="evidence" value="ECO:0007669"/>
    <property type="project" value="UniProtKB-EC"/>
</dbReference>